<dbReference type="SUPFAM" id="SSF47616">
    <property type="entry name" value="GST C-terminal domain-like"/>
    <property type="match status" value="1"/>
</dbReference>
<dbReference type="InterPro" id="IPR043377">
    <property type="entry name" value="GSTT1/2/3"/>
</dbReference>
<sequence length="292" mass="33000">MATELLKIYGDRKSQPTRAILIFCKANGIQFEEVKIRLFTSDVQTPEYQAIHPLKKVPAIADGDFTLFESHAILTYLACWYQVPDHWYPADLRKRAKVQSVLDWHQTTLRYGSTRYLINTVLAPTFGKTPNPQVAAEYEQILVQSLSTVETLWLKGDAKFLLGNDQPSVADLALVCEIMQLHRVNSSYKLQVLDEKDRARILSPYKKVQEWIEATKASTQPHFDDVHGILYKAKIKFQKQREIATLQSKINRDPQTTLTDEAAIAAPAIHGGKRTLSKGNKTPAAIGIPIML</sequence>
<dbReference type="InterPro" id="IPR036249">
    <property type="entry name" value="Thioredoxin-like_sf"/>
</dbReference>
<dbReference type="EC" id="2.5.1.18" evidence="2"/>
<evidence type="ECO:0000259" key="7">
    <source>
        <dbReference type="PROSITE" id="PS50405"/>
    </source>
</evidence>
<organism evidence="8 9">
    <name type="scientific">Chenopodium quinoa</name>
    <name type="common">Quinoa</name>
    <dbReference type="NCBI Taxonomy" id="63459"/>
    <lineage>
        <taxon>Eukaryota</taxon>
        <taxon>Viridiplantae</taxon>
        <taxon>Streptophyta</taxon>
        <taxon>Embryophyta</taxon>
        <taxon>Tracheophyta</taxon>
        <taxon>Spermatophyta</taxon>
        <taxon>Magnoliopsida</taxon>
        <taxon>eudicotyledons</taxon>
        <taxon>Gunneridae</taxon>
        <taxon>Pentapetalae</taxon>
        <taxon>Caryophyllales</taxon>
        <taxon>Chenopodiaceae</taxon>
        <taxon>Chenopodioideae</taxon>
        <taxon>Atripliceae</taxon>
        <taxon>Chenopodium</taxon>
    </lineage>
</organism>
<dbReference type="InterPro" id="IPR040075">
    <property type="entry name" value="GST_N_Theta"/>
</dbReference>
<dbReference type="Pfam" id="PF02798">
    <property type="entry name" value="GST_N"/>
    <property type="match status" value="1"/>
</dbReference>
<evidence type="ECO:0000313" key="8">
    <source>
        <dbReference type="EnsemblPlants" id="AUR62017234-RA:cds"/>
    </source>
</evidence>
<dbReference type="InterPro" id="IPR004045">
    <property type="entry name" value="Glutathione_S-Trfase_N"/>
</dbReference>
<proteinExistence type="inferred from homology"/>
<dbReference type="PANTHER" id="PTHR44750">
    <property type="entry name" value="GLUTATHIONE S-TRANSFERASE T1-RELATED"/>
    <property type="match status" value="1"/>
</dbReference>
<dbReference type="FunFam" id="1.20.1050.10:FF:000039">
    <property type="entry name" value="Glutathione S-transferase theta-1"/>
    <property type="match status" value="1"/>
</dbReference>
<dbReference type="OMA" id="HWYPRRH"/>
<evidence type="ECO:0000256" key="3">
    <source>
        <dbReference type="ARBA" id="ARBA00022575"/>
    </source>
</evidence>
<name>A0A803LQK5_CHEQI</name>
<keyword evidence="4" id="KW-0808">Transferase</keyword>
<accession>A0A803LQK5</accession>
<reference evidence="8" key="2">
    <citation type="submission" date="2021-03" db="UniProtKB">
        <authorList>
            <consortium name="EnsemblPlants"/>
        </authorList>
    </citation>
    <scope>IDENTIFICATION</scope>
</reference>
<dbReference type="AlphaFoldDB" id="A0A803LQK5"/>
<dbReference type="SFLD" id="SFLDG00358">
    <property type="entry name" value="Main_(cytGST)"/>
    <property type="match status" value="1"/>
</dbReference>
<keyword evidence="9" id="KW-1185">Reference proteome</keyword>
<reference evidence="8" key="1">
    <citation type="journal article" date="2017" name="Nature">
        <title>The genome of Chenopodium quinoa.</title>
        <authorList>
            <person name="Jarvis D.E."/>
            <person name="Ho Y.S."/>
            <person name="Lightfoot D.J."/>
            <person name="Schmoeckel S.M."/>
            <person name="Li B."/>
            <person name="Borm T.J.A."/>
            <person name="Ohyanagi H."/>
            <person name="Mineta K."/>
            <person name="Michell C.T."/>
            <person name="Saber N."/>
            <person name="Kharbatia N.M."/>
            <person name="Rupper R.R."/>
            <person name="Sharp A.R."/>
            <person name="Dally N."/>
            <person name="Boughton B.A."/>
            <person name="Woo Y.H."/>
            <person name="Gao G."/>
            <person name="Schijlen E.G.W.M."/>
            <person name="Guo X."/>
            <person name="Momin A.A."/>
            <person name="Negrao S."/>
            <person name="Al-Babili S."/>
            <person name="Gehring C."/>
            <person name="Roessner U."/>
            <person name="Jung C."/>
            <person name="Murphy K."/>
            <person name="Arold S.T."/>
            <person name="Gojobori T."/>
            <person name="van der Linden C.G."/>
            <person name="van Loo E.N."/>
            <person name="Jellen E.N."/>
            <person name="Maughan P.J."/>
            <person name="Tester M."/>
        </authorList>
    </citation>
    <scope>NUCLEOTIDE SEQUENCE [LARGE SCALE GENOMIC DNA]</scope>
    <source>
        <strain evidence="8">cv. PI 614886</strain>
    </source>
</reference>
<dbReference type="EnsemblPlants" id="AUR62017234-RA">
    <property type="protein sequence ID" value="AUR62017234-RA:cds"/>
    <property type="gene ID" value="AUR62017234"/>
</dbReference>
<dbReference type="Proteomes" id="UP000596660">
    <property type="component" value="Unplaced"/>
</dbReference>
<feature type="domain" description="GST N-terminal" evidence="6">
    <location>
        <begin position="4"/>
        <end position="85"/>
    </location>
</feature>
<protein>
    <recommendedName>
        <fullName evidence="2">glutathione transferase</fullName>
        <ecNumber evidence="2">2.5.1.18</ecNumber>
    </recommendedName>
</protein>
<dbReference type="Gramene" id="AUR62017234-RA">
    <property type="protein sequence ID" value="AUR62017234-RA:cds"/>
    <property type="gene ID" value="AUR62017234"/>
</dbReference>
<evidence type="ECO:0000256" key="1">
    <source>
        <dbReference type="ARBA" id="ARBA00009899"/>
    </source>
</evidence>
<comment type="catalytic activity">
    <reaction evidence="5">
        <text>RX + glutathione = an S-substituted glutathione + a halide anion + H(+)</text>
        <dbReference type="Rhea" id="RHEA:16437"/>
        <dbReference type="ChEBI" id="CHEBI:15378"/>
        <dbReference type="ChEBI" id="CHEBI:16042"/>
        <dbReference type="ChEBI" id="CHEBI:17792"/>
        <dbReference type="ChEBI" id="CHEBI:57925"/>
        <dbReference type="ChEBI" id="CHEBI:90779"/>
        <dbReference type="EC" id="2.5.1.18"/>
    </reaction>
</comment>
<dbReference type="InterPro" id="IPR036282">
    <property type="entry name" value="Glutathione-S-Trfase_C_sf"/>
</dbReference>
<dbReference type="GO" id="GO:0009407">
    <property type="term" value="P:toxin catabolic process"/>
    <property type="evidence" value="ECO:0007669"/>
    <property type="project" value="UniProtKB-ARBA"/>
</dbReference>
<feature type="domain" description="GST C-terminal" evidence="7">
    <location>
        <begin position="91"/>
        <end position="243"/>
    </location>
</feature>
<comment type="similarity">
    <text evidence="1">Belongs to the GST superfamily. Theta family.</text>
</comment>
<keyword evidence="3" id="KW-0216">Detoxification</keyword>
<dbReference type="GO" id="GO:0004364">
    <property type="term" value="F:glutathione transferase activity"/>
    <property type="evidence" value="ECO:0007669"/>
    <property type="project" value="UniProtKB-EC"/>
</dbReference>
<dbReference type="InterPro" id="IPR040079">
    <property type="entry name" value="Glutathione_S-Trfase"/>
</dbReference>
<dbReference type="CDD" id="cd03050">
    <property type="entry name" value="GST_N_Theta"/>
    <property type="match status" value="1"/>
</dbReference>
<dbReference type="PROSITE" id="PS50404">
    <property type="entry name" value="GST_NTER"/>
    <property type="match status" value="1"/>
</dbReference>
<evidence type="ECO:0000259" key="6">
    <source>
        <dbReference type="PROSITE" id="PS50404"/>
    </source>
</evidence>
<dbReference type="Gene3D" id="3.40.30.10">
    <property type="entry name" value="Glutaredoxin"/>
    <property type="match status" value="1"/>
</dbReference>
<evidence type="ECO:0000256" key="5">
    <source>
        <dbReference type="ARBA" id="ARBA00047960"/>
    </source>
</evidence>
<dbReference type="SFLD" id="SFLDS00019">
    <property type="entry name" value="Glutathione_Transferase_(cytos"/>
    <property type="match status" value="1"/>
</dbReference>
<evidence type="ECO:0000313" key="9">
    <source>
        <dbReference type="Proteomes" id="UP000596660"/>
    </source>
</evidence>
<dbReference type="PROSITE" id="PS50405">
    <property type="entry name" value="GST_CTER"/>
    <property type="match status" value="1"/>
</dbReference>
<dbReference type="SFLD" id="SFLDG01153">
    <property type="entry name" value="Main.4:_Theta-like"/>
    <property type="match status" value="1"/>
</dbReference>
<evidence type="ECO:0000256" key="2">
    <source>
        <dbReference type="ARBA" id="ARBA00012452"/>
    </source>
</evidence>
<dbReference type="Pfam" id="PF13410">
    <property type="entry name" value="GST_C_2"/>
    <property type="match status" value="1"/>
</dbReference>
<dbReference type="PANTHER" id="PTHR44750:SF1">
    <property type="entry name" value="GLUTATHIONE S-TRANSFERASE T1-RELATED"/>
    <property type="match status" value="1"/>
</dbReference>
<dbReference type="Gene3D" id="1.20.1050.10">
    <property type="match status" value="1"/>
</dbReference>
<dbReference type="SUPFAM" id="SSF52833">
    <property type="entry name" value="Thioredoxin-like"/>
    <property type="match status" value="1"/>
</dbReference>
<evidence type="ECO:0000256" key="4">
    <source>
        <dbReference type="ARBA" id="ARBA00022679"/>
    </source>
</evidence>
<dbReference type="InterPro" id="IPR010987">
    <property type="entry name" value="Glutathione-S-Trfase_C-like"/>
</dbReference>